<evidence type="ECO:0000256" key="11">
    <source>
        <dbReference type="RuleBase" id="RU004253"/>
    </source>
</evidence>
<protein>
    <recommendedName>
        <fullName evidence="9">Thiamine-phosphate synthase</fullName>
        <shortName evidence="9">TP synthase</shortName>
        <shortName evidence="9">TPS</shortName>
        <ecNumber evidence="9">2.5.1.3</ecNumber>
    </recommendedName>
    <alternativeName>
        <fullName evidence="9">Thiamine-phosphate pyrophosphorylase</fullName>
        <shortName evidence="9">TMP pyrophosphorylase</shortName>
        <shortName evidence="9">TMP-PPase</shortName>
    </alternativeName>
</protein>
<dbReference type="Gene3D" id="3.20.20.70">
    <property type="entry name" value="Aldolase class I"/>
    <property type="match status" value="1"/>
</dbReference>
<feature type="binding site" evidence="9">
    <location>
        <begin position="147"/>
        <end position="149"/>
    </location>
    <ligand>
        <name>2-[(2R,5Z)-2-carboxy-4-methylthiazol-5(2H)-ylidene]ethyl phosphate</name>
        <dbReference type="ChEBI" id="CHEBI:62899"/>
    </ligand>
</feature>
<comment type="cofactor">
    <cofactor evidence="9">
        <name>Mg(2+)</name>
        <dbReference type="ChEBI" id="CHEBI:18420"/>
    </cofactor>
    <text evidence="9">Binds 1 Mg(2+) ion per subunit.</text>
</comment>
<evidence type="ECO:0000259" key="12">
    <source>
        <dbReference type="Pfam" id="PF02581"/>
    </source>
</evidence>
<comment type="catalytic activity">
    <reaction evidence="8 9 10">
        <text>2-[(2R,5Z)-2-carboxy-4-methylthiazol-5(2H)-ylidene]ethyl phosphate + 4-amino-2-methyl-5-(diphosphooxymethyl)pyrimidine + 2 H(+) = thiamine phosphate + CO2 + diphosphate</text>
        <dbReference type="Rhea" id="RHEA:47844"/>
        <dbReference type="ChEBI" id="CHEBI:15378"/>
        <dbReference type="ChEBI" id="CHEBI:16526"/>
        <dbReference type="ChEBI" id="CHEBI:33019"/>
        <dbReference type="ChEBI" id="CHEBI:37575"/>
        <dbReference type="ChEBI" id="CHEBI:57841"/>
        <dbReference type="ChEBI" id="CHEBI:62899"/>
        <dbReference type="EC" id="2.5.1.3"/>
    </reaction>
</comment>
<comment type="function">
    <text evidence="9">Condenses 4-methyl-5-(beta-hydroxyethyl)thiazole monophosphate (THZ-P) and 2-methyl-4-amino-5-hydroxymethyl pyrimidine pyrophosphate (HMP-PP) to form thiamine monophosphate (TMP).</text>
</comment>
<feature type="binding site" evidence="9">
    <location>
        <position position="177"/>
    </location>
    <ligand>
        <name>2-[(2R,5Z)-2-carboxy-4-methylthiazol-5(2H)-ylidene]ethyl phosphate</name>
        <dbReference type="ChEBI" id="CHEBI:62899"/>
    </ligand>
</feature>
<dbReference type="InterPro" id="IPR034291">
    <property type="entry name" value="TMP_synthase"/>
</dbReference>
<evidence type="ECO:0000256" key="4">
    <source>
        <dbReference type="ARBA" id="ARBA00022842"/>
    </source>
</evidence>
<feature type="binding site" evidence="9">
    <location>
        <position position="121"/>
    </location>
    <ligand>
        <name>4-amino-2-methyl-5-(diphosphooxymethyl)pyrimidine</name>
        <dbReference type="ChEBI" id="CHEBI:57841"/>
    </ligand>
</feature>
<evidence type="ECO:0000256" key="5">
    <source>
        <dbReference type="ARBA" id="ARBA00022977"/>
    </source>
</evidence>
<evidence type="ECO:0000256" key="10">
    <source>
        <dbReference type="RuleBase" id="RU003826"/>
    </source>
</evidence>
<gene>
    <name evidence="9 13" type="primary">thiE</name>
    <name evidence="13" type="ORF">LSG31_12885</name>
</gene>
<comment type="catalytic activity">
    <reaction evidence="6 9 10">
        <text>4-methyl-5-(2-phosphooxyethyl)-thiazole + 4-amino-2-methyl-5-(diphosphooxymethyl)pyrimidine + H(+) = thiamine phosphate + diphosphate</text>
        <dbReference type="Rhea" id="RHEA:22328"/>
        <dbReference type="ChEBI" id="CHEBI:15378"/>
        <dbReference type="ChEBI" id="CHEBI:33019"/>
        <dbReference type="ChEBI" id="CHEBI:37575"/>
        <dbReference type="ChEBI" id="CHEBI:57841"/>
        <dbReference type="ChEBI" id="CHEBI:58296"/>
        <dbReference type="EC" id="2.5.1.3"/>
    </reaction>
</comment>
<sequence>MKNNRSNESSHKQLQLRKQLQLYVVTDERTNGDELLPIIRSAMHGGATAVQLRRKQELGRKFVELGREIRNMTKEYGVLFFVNDRVDVAMLVDADGVHIGQDDISCKDARRLLPDKLIGVSADTIAEAVQAEKDGADYLGVGAVYATNSKPDAGYTGIAGLRAIASAVQIPVVGIGGIGKEQVQETMGTGAAGIAVVSAVMSAKDPEAAAKDLLTRIHRSVHP</sequence>
<keyword evidence="4 9" id="KW-0460">Magnesium</keyword>
<evidence type="ECO:0000256" key="8">
    <source>
        <dbReference type="ARBA" id="ARBA00047883"/>
    </source>
</evidence>
<dbReference type="EMBL" id="CP089291">
    <property type="protein sequence ID" value="UOF88837.1"/>
    <property type="molecule type" value="Genomic_DNA"/>
</dbReference>
<feature type="binding site" evidence="9">
    <location>
        <position position="150"/>
    </location>
    <ligand>
        <name>4-amino-2-methyl-5-(diphosphooxymethyl)pyrimidine</name>
        <dbReference type="ChEBI" id="CHEBI:57841"/>
    </ligand>
</feature>
<dbReference type="NCBIfam" id="TIGR00693">
    <property type="entry name" value="thiE"/>
    <property type="match status" value="1"/>
</dbReference>
<feature type="binding site" evidence="9">
    <location>
        <position position="84"/>
    </location>
    <ligand>
        <name>Mg(2+)</name>
        <dbReference type="ChEBI" id="CHEBI:18420"/>
    </ligand>
</feature>
<dbReference type="InterPro" id="IPR036206">
    <property type="entry name" value="ThiamineP_synth_sf"/>
</dbReference>
<keyword evidence="3 9" id="KW-0479">Metal-binding</keyword>
<evidence type="ECO:0000313" key="13">
    <source>
        <dbReference type="EMBL" id="UOF88837.1"/>
    </source>
</evidence>
<feature type="domain" description="Thiamine phosphate synthase/TenI" evidence="12">
    <location>
        <begin position="22"/>
        <end position="200"/>
    </location>
</feature>
<dbReference type="InterPro" id="IPR022998">
    <property type="entry name" value="ThiamineP_synth_TenI"/>
</dbReference>
<dbReference type="Proteomes" id="UP000830167">
    <property type="component" value="Chromosome"/>
</dbReference>
<dbReference type="GO" id="GO:0004789">
    <property type="term" value="F:thiamine-phosphate diphosphorylase activity"/>
    <property type="evidence" value="ECO:0007669"/>
    <property type="project" value="UniProtKB-EC"/>
</dbReference>
<dbReference type="HAMAP" id="MF_00097">
    <property type="entry name" value="TMP_synthase"/>
    <property type="match status" value="1"/>
</dbReference>
<feature type="binding site" evidence="9">
    <location>
        <begin position="51"/>
        <end position="55"/>
    </location>
    <ligand>
        <name>4-amino-2-methyl-5-(diphosphooxymethyl)pyrimidine</name>
        <dbReference type="ChEBI" id="CHEBI:57841"/>
    </ligand>
</feature>
<dbReference type="InterPro" id="IPR013785">
    <property type="entry name" value="Aldolase_TIM"/>
</dbReference>
<evidence type="ECO:0000313" key="14">
    <source>
        <dbReference type="Proteomes" id="UP000830167"/>
    </source>
</evidence>
<organism evidence="13 14">
    <name type="scientific">Fodinisporobacter ferrooxydans</name>
    <dbReference type="NCBI Taxonomy" id="2901836"/>
    <lineage>
        <taxon>Bacteria</taxon>
        <taxon>Bacillati</taxon>
        <taxon>Bacillota</taxon>
        <taxon>Bacilli</taxon>
        <taxon>Bacillales</taxon>
        <taxon>Alicyclobacillaceae</taxon>
        <taxon>Fodinisporobacter</taxon>
    </lineage>
</organism>
<evidence type="ECO:0000256" key="2">
    <source>
        <dbReference type="ARBA" id="ARBA00022679"/>
    </source>
</evidence>
<feature type="binding site" evidence="9">
    <location>
        <begin position="197"/>
        <end position="198"/>
    </location>
    <ligand>
        <name>2-[(2R,5Z)-2-carboxy-4-methylthiazol-5(2H)-ylidene]ethyl phosphate</name>
        <dbReference type="ChEBI" id="CHEBI:62899"/>
    </ligand>
</feature>
<comment type="similarity">
    <text evidence="9 10">Belongs to the thiamine-phosphate synthase family.</text>
</comment>
<keyword evidence="5 9" id="KW-0784">Thiamine biosynthesis</keyword>
<dbReference type="PANTHER" id="PTHR20857">
    <property type="entry name" value="THIAMINE-PHOSPHATE PYROPHOSPHORYLASE"/>
    <property type="match status" value="1"/>
</dbReference>
<dbReference type="SUPFAM" id="SSF51391">
    <property type="entry name" value="Thiamin phosphate synthase"/>
    <property type="match status" value="1"/>
</dbReference>
<comment type="pathway">
    <text evidence="1 9 11">Cofactor biosynthesis; thiamine diphosphate biosynthesis; thiamine phosphate from 4-amino-2-methyl-5-diphosphomethylpyrimidine and 4-methyl-5-(2-phosphoethyl)-thiazole: step 1/1.</text>
</comment>
<keyword evidence="14" id="KW-1185">Reference proteome</keyword>
<evidence type="ECO:0000256" key="6">
    <source>
        <dbReference type="ARBA" id="ARBA00047334"/>
    </source>
</evidence>
<comment type="catalytic activity">
    <reaction evidence="7 9 10">
        <text>2-(2-carboxy-4-methylthiazol-5-yl)ethyl phosphate + 4-amino-2-methyl-5-(diphosphooxymethyl)pyrimidine + 2 H(+) = thiamine phosphate + CO2 + diphosphate</text>
        <dbReference type="Rhea" id="RHEA:47848"/>
        <dbReference type="ChEBI" id="CHEBI:15378"/>
        <dbReference type="ChEBI" id="CHEBI:16526"/>
        <dbReference type="ChEBI" id="CHEBI:33019"/>
        <dbReference type="ChEBI" id="CHEBI:37575"/>
        <dbReference type="ChEBI" id="CHEBI:57841"/>
        <dbReference type="ChEBI" id="CHEBI:62890"/>
        <dbReference type="EC" id="2.5.1.3"/>
    </reaction>
</comment>
<reference evidence="13" key="1">
    <citation type="submission" date="2021-12" db="EMBL/GenBank/DDBJ databases">
        <title>Alicyclobacillaceae gen. nov., sp. nov., isolated from chalcocite enrichment system.</title>
        <authorList>
            <person name="Jiang Z."/>
        </authorList>
    </citation>
    <scope>NUCLEOTIDE SEQUENCE</scope>
    <source>
        <strain evidence="13">MYW30-H2</strain>
    </source>
</reference>
<evidence type="ECO:0000256" key="7">
    <source>
        <dbReference type="ARBA" id="ARBA00047851"/>
    </source>
</evidence>
<dbReference type="CDD" id="cd00564">
    <property type="entry name" value="TMP_TenI"/>
    <property type="match status" value="1"/>
</dbReference>
<evidence type="ECO:0000256" key="1">
    <source>
        <dbReference type="ARBA" id="ARBA00005165"/>
    </source>
</evidence>
<evidence type="ECO:0000256" key="9">
    <source>
        <dbReference type="HAMAP-Rule" id="MF_00097"/>
    </source>
</evidence>
<feature type="binding site" evidence="9">
    <location>
        <position position="103"/>
    </location>
    <ligand>
        <name>Mg(2+)</name>
        <dbReference type="ChEBI" id="CHEBI:18420"/>
    </ligand>
</feature>
<dbReference type="PANTHER" id="PTHR20857:SF15">
    <property type="entry name" value="THIAMINE-PHOSPHATE SYNTHASE"/>
    <property type="match status" value="1"/>
</dbReference>
<name>A0ABY4CHC0_9BACL</name>
<dbReference type="Pfam" id="PF02581">
    <property type="entry name" value="TMP-TENI"/>
    <property type="match status" value="1"/>
</dbReference>
<evidence type="ECO:0000256" key="3">
    <source>
        <dbReference type="ARBA" id="ARBA00022723"/>
    </source>
</evidence>
<keyword evidence="2 9" id="KW-0808">Transferase</keyword>
<proteinExistence type="inferred from homology"/>
<dbReference type="EC" id="2.5.1.3" evidence="9"/>
<dbReference type="RefSeq" id="WP_347435516.1">
    <property type="nucleotide sequence ID" value="NZ_CP089291.1"/>
</dbReference>
<accession>A0ABY4CHC0</accession>
<feature type="binding site" evidence="9">
    <location>
        <position position="83"/>
    </location>
    <ligand>
        <name>4-amino-2-methyl-5-(diphosphooxymethyl)pyrimidine</name>
        <dbReference type="ChEBI" id="CHEBI:57841"/>
    </ligand>
</feature>